<evidence type="ECO:0000256" key="8">
    <source>
        <dbReference type="ARBA" id="ARBA00022989"/>
    </source>
</evidence>
<feature type="region of interest" description="Disordered" evidence="12">
    <location>
        <begin position="142"/>
        <end position="170"/>
    </location>
</feature>
<comment type="subcellular location">
    <subcellularLocation>
        <location evidence="1 11">Endoplasmic reticulum membrane</location>
        <topology evidence="1 11">Multi-pass membrane protein</topology>
    </subcellularLocation>
</comment>
<feature type="transmembrane region" description="Helical" evidence="11">
    <location>
        <begin position="98"/>
        <end position="118"/>
    </location>
</feature>
<evidence type="ECO:0000256" key="11">
    <source>
        <dbReference type="RuleBase" id="RU367026"/>
    </source>
</evidence>
<dbReference type="GO" id="GO:0070973">
    <property type="term" value="P:protein localization to endoplasmic reticulum exit site"/>
    <property type="evidence" value="ECO:0007669"/>
    <property type="project" value="UniProtKB-UniRule"/>
</dbReference>
<comment type="similarity">
    <text evidence="2 11">Belongs to the BCAP29/BCAP31 family.</text>
</comment>
<feature type="region of interest" description="Disordered" evidence="12">
    <location>
        <begin position="199"/>
        <end position="231"/>
    </location>
</feature>
<reference evidence="15 16" key="1">
    <citation type="journal article" date="2018" name="Sci. Rep.">
        <title>Genomic signatures of local adaptation to the degree of environmental predictability in rotifers.</title>
        <authorList>
            <person name="Franch-Gras L."/>
            <person name="Hahn C."/>
            <person name="Garcia-Roger E.M."/>
            <person name="Carmona M.J."/>
            <person name="Serra M."/>
            <person name="Gomez A."/>
        </authorList>
    </citation>
    <scope>NUCLEOTIDE SEQUENCE [LARGE SCALE GENOMIC DNA]</scope>
    <source>
        <strain evidence="15">HYR1</strain>
    </source>
</reference>
<evidence type="ECO:0000256" key="6">
    <source>
        <dbReference type="ARBA" id="ARBA00022892"/>
    </source>
</evidence>
<sequence>MSLQWTLVASFLYIEIAFIILLLLPIISPTRWQSIFKSRLVAGLTSYARLYFNGILIALVFLLIDAIREITRHKTKSGQDQASMNMEQIKEFRAQRNFYISGTALILWFVLKRLIVLIQRLAQLNAENKAILKQAESASKTARDLMDASKKDEEKSKKNNSEIEQEVMKKQDEIKRLNKELEVTKLDLEAMKRQSENLAKEYDNLSGENSKLTRKLEQLEYQDQGETKKDN</sequence>
<keyword evidence="3 11" id="KW-0813">Transport</keyword>
<evidence type="ECO:0000256" key="7">
    <source>
        <dbReference type="ARBA" id="ARBA00022927"/>
    </source>
</evidence>
<dbReference type="InterPro" id="IPR040463">
    <property type="entry name" value="BAP29/BAP31_N"/>
</dbReference>
<keyword evidence="4 11" id="KW-0812">Transmembrane</keyword>
<dbReference type="EMBL" id="REGN01012356">
    <property type="protein sequence ID" value="RMZ95639.1"/>
    <property type="molecule type" value="Genomic_DNA"/>
</dbReference>
<keyword evidence="6 11" id="KW-0931">ER-Golgi transport</keyword>
<dbReference type="OrthoDB" id="435607at2759"/>
<protein>
    <recommendedName>
        <fullName evidence="11">Endoplasmic reticulum transmembrane protein</fullName>
    </recommendedName>
</protein>
<dbReference type="GO" id="GO:0006886">
    <property type="term" value="P:intracellular protein transport"/>
    <property type="evidence" value="ECO:0007669"/>
    <property type="project" value="UniProtKB-UniRule"/>
</dbReference>
<evidence type="ECO:0000256" key="10">
    <source>
        <dbReference type="ARBA" id="ARBA00023136"/>
    </source>
</evidence>
<comment type="caution">
    <text evidence="15">The sequence shown here is derived from an EMBL/GenBank/DDBJ whole genome shotgun (WGS) entry which is preliminary data.</text>
</comment>
<feature type="domain" description="BAP29/BAP31 transmembrane" evidence="13">
    <location>
        <begin position="1"/>
        <end position="130"/>
    </location>
</feature>
<organism evidence="15 16">
    <name type="scientific">Brachionus plicatilis</name>
    <name type="common">Marine rotifer</name>
    <name type="synonym">Brachionus muelleri</name>
    <dbReference type="NCBI Taxonomy" id="10195"/>
    <lineage>
        <taxon>Eukaryota</taxon>
        <taxon>Metazoa</taxon>
        <taxon>Spiralia</taxon>
        <taxon>Gnathifera</taxon>
        <taxon>Rotifera</taxon>
        <taxon>Eurotatoria</taxon>
        <taxon>Monogononta</taxon>
        <taxon>Pseudotrocha</taxon>
        <taxon>Ploima</taxon>
        <taxon>Brachionidae</taxon>
        <taxon>Brachionus</taxon>
    </lineage>
</organism>
<feature type="transmembrane region" description="Helical" evidence="11">
    <location>
        <begin position="47"/>
        <end position="67"/>
    </location>
</feature>
<accession>A0A3M7P9H7</accession>
<dbReference type="Proteomes" id="UP000276133">
    <property type="component" value="Unassembled WGS sequence"/>
</dbReference>
<evidence type="ECO:0000256" key="9">
    <source>
        <dbReference type="ARBA" id="ARBA00023054"/>
    </source>
</evidence>
<dbReference type="Gene3D" id="1.20.5.110">
    <property type="match status" value="1"/>
</dbReference>
<evidence type="ECO:0000256" key="2">
    <source>
        <dbReference type="ARBA" id="ARBA00007956"/>
    </source>
</evidence>
<evidence type="ECO:0000313" key="15">
    <source>
        <dbReference type="EMBL" id="RMZ95639.1"/>
    </source>
</evidence>
<dbReference type="AlphaFoldDB" id="A0A3M7P9H7"/>
<name>A0A3M7P9H7_BRAPC</name>
<dbReference type="PANTHER" id="PTHR12701:SF20">
    <property type="entry name" value="ENDOPLASMIC RETICULUM TRANSMEMBRANE PROTEIN"/>
    <property type="match status" value="1"/>
</dbReference>
<gene>
    <name evidence="15" type="ORF">BpHYR1_002886</name>
</gene>
<dbReference type="Pfam" id="PF05529">
    <property type="entry name" value="Bap31"/>
    <property type="match status" value="1"/>
</dbReference>
<dbReference type="GO" id="GO:0006888">
    <property type="term" value="P:endoplasmic reticulum to Golgi vesicle-mediated transport"/>
    <property type="evidence" value="ECO:0007669"/>
    <property type="project" value="UniProtKB-UniRule"/>
</dbReference>
<dbReference type="STRING" id="10195.A0A3M7P9H7"/>
<feature type="transmembrane region" description="Helical" evidence="11">
    <location>
        <begin position="7"/>
        <end position="27"/>
    </location>
</feature>
<feature type="domain" description="Bap31/Bap29 cytoplasmic coiled-coil" evidence="14">
    <location>
        <begin position="172"/>
        <end position="230"/>
    </location>
</feature>
<dbReference type="PANTHER" id="PTHR12701">
    <property type="entry name" value="BCR-ASSOCIATED PROTEIN, BAP"/>
    <property type="match status" value="1"/>
</dbReference>
<proteinExistence type="inferred from homology"/>
<evidence type="ECO:0000256" key="1">
    <source>
        <dbReference type="ARBA" id="ARBA00004477"/>
    </source>
</evidence>
<keyword evidence="7 11" id="KW-0653">Protein transport</keyword>
<evidence type="ECO:0000256" key="5">
    <source>
        <dbReference type="ARBA" id="ARBA00022824"/>
    </source>
</evidence>
<dbReference type="InterPro" id="IPR008417">
    <property type="entry name" value="BAP29/BAP31"/>
</dbReference>
<keyword evidence="5 11" id="KW-0256">Endoplasmic reticulum</keyword>
<evidence type="ECO:0000256" key="4">
    <source>
        <dbReference type="ARBA" id="ARBA00022692"/>
    </source>
</evidence>
<keyword evidence="15" id="KW-0675">Receptor</keyword>
<evidence type="ECO:0000259" key="13">
    <source>
        <dbReference type="Pfam" id="PF05529"/>
    </source>
</evidence>
<dbReference type="Pfam" id="PF18035">
    <property type="entry name" value="Bap31_Bap29_C"/>
    <property type="match status" value="1"/>
</dbReference>
<evidence type="ECO:0000313" key="16">
    <source>
        <dbReference type="Proteomes" id="UP000276133"/>
    </source>
</evidence>
<keyword evidence="10 11" id="KW-0472">Membrane</keyword>
<evidence type="ECO:0000256" key="12">
    <source>
        <dbReference type="SAM" id="MobiDB-lite"/>
    </source>
</evidence>
<evidence type="ECO:0000256" key="3">
    <source>
        <dbReference type="ARBA" id="ARBA00022448"/>
    </source>
</evidence>
<keyword evidence="16" id="KW-1185">Reference proteome</keyword>
<evidence type="ECO:0000259" key="14">
    <source>
        <dbReference type="Pfam" id="PF18035"/>
    </source>
</evidence>
<dbReference type="GO" id="GO:0005789">
    <property type="term" value="C:endoplasmic reticulum membrane"/>
    <property type="evidence" value="ECO:0007669"/>
    <property type="project" value="UniProtKB-SubCell"/>
</dbReference>
<comment type="function">
    <text evidence="11">May play a role in anterograde transport of membrane proteins from the endoplasmic reticulum to the Golgi.</text>
</comment>
<keyword evidence="9" id="KW-0175">Coiled coil</keyword>
<keyword evidence="8 11" id="KW-1133">Transmembrane helix</keyword>
<dbReference type="InterPro" id="IPR041672">
    <property type="entry name" value="Bap31/Bap29_C"/>
</dbReference>